<evidence type="ECO:0000259" key="7">
    <source>
        <dbReference type="Pfam" id="PF00171"/>
    </source>
</evidence>
<dbReference type="InterPro" id="IPR015590">
    <property type="entry name" value="Aldehyde_DH_dom"/>
</dbReference>
<dbReference type="GO" id="GO:0006081">
    <property type="term" value="P:aldehyde metabolic process"/>
    <property type="evidence" value="ECO:0007669"/>
    <property type="project" value="InterPro"/>
</dbReference>
<proteinExistence type="inferred from homology"/>
<dbReference type="PANTHER" id="PTHR43570:SF16">
    <property type="entry name" value="ALDEHYDE DEHYDROGENASE TYPE III, ISOFORM Q"/>
    <property type="match status" value="1"/>
</dbReference>
<dbReference type="GO" id="GO:0005737">
    <property type="term" value="C:cytoplasm"/>
    <property type="evidence" value="ECO:0007669"/>
    <property type="project" value="TreeGrafter"/>
</dbReference>
<dbReference type="InterPro" id="IPR016161">
    <property type="entry name" value="Ald_DH/histidinol_DH"/>
</dbReference>
<dbReference type="PANTHER" id="PTHR43570">
    <property type="entry name" value="ALDEHYDE DEHYDROGENASE"/>
    <property type="match status" value="1"/>
</dbReference>
<name>A0A1R2C7T5_9CILI</name>
<sequence length="533" mass="59264">MEGSPKVLVKSIQRRLREGLNQEKNRSYNSRVNNLLAFKRVVAHFAPKMKEAILSDLGRSHFLTDFTEIGGIDDVIDYLLKNLKTFMADQPRDISAMMAPSKAYVKPEPYGVTLILGSWNFPYATTLHPLVSAIAAGNVVCIKPSEMCPKSSAVMKEIIDALDQSVFACIEGGPEVAISVLEERWDLIVFTGSPEKGKLVAAAAAKHLTPTVLELGGKNPVVIDKDVDIDNAAKRIVQGRYINAGQLCIAPDMAFVHASRIDEFLDKVRVTITEFYGPNPKLSKDYSRIVNEMHTRRIASMLENHGGTVICGGEVDVKEKYIAPTVILNPRKDVPLGCQEVFGPVLVVFPFNNIEECIEIINSREKPLALYYFGNNKQNMELLKNKTSSGNITWNDCIMHYTICDLPFGGVGNSGLSKMFGEEGFRAMSHAKSVLERGTNNRYPASVRFPPYTEEKQRTFNRLKGWMNFSLRSAKCNMKKAAVIAVIGFLAYQGYLNPVLSKLVEMKNVLTTIASGKANNYMLLSINHIHKTF</sequence>
<evidence type="ECO:0000256" key="1">
    <source>
        <dbReference type="ARBA" id="ARBA00009986"/>
    </source>
</evidence>
<dbReference type="SUPFAM" id="SSF53720">
    <property type="entry name" value="ALDH-like"/>
    <property type="match status" value="1"/>
</dbReference>
<dbReference type="InterPro" id="IPR016163">
    <property type="entry name" value="Ald_DH_C"/>
</dbReference>
<dbReference type="OrthoDB" id="440325at2759"/>
<keyword evidence="9" id="KW-1185">Reference proteome</keyword>
<organism evidence="8 9">
    <name type="scientific">Stentor coeruleus</name>
    <dbReference type="NCBI Taxonomy" id="5963"/>
    <lineage>
        <taxon>Eukaryota</taxon>
        <taxon>Sar</taxon>
        <taxon>Alveolata</taxon>
        <taxon>Ciliophora</taxon>
        <taxon>Postciliodesmatophora</taxon>
        <taxon>Heterotrichea</taxon>
        <taxon>Heterotrichida</taxon>
        <taxon>Stentoridae</taxon>
        <taxon>Stentor</taxon>
    </lineage>
</organism>
<accession>A0A1R2C7T5</accession>
<dbReference type="Pfam" id="PF00171">
    <property type="entry name" value="Aldedh"/>
    <property type="match status" value="1"/>
</dbReference>
<dbReference type="PIRSF" id="PIRSF036492">
    <property type="entry name" value="ALDH"/>
    <property type="match status" value="1"/>
</dbReference>
<dbReference type="CDD" id="cd07087">
    <property type="entry name" value="ALDH_F3-13-14_CALDH-like"/>
    <property type="match status" value="1"/>
</dbReference>
<comment type="caution">
    <text evidence="8">The sequence shown here is derived from an EMBL/GenBank/DDBJ whole genome shotgun (WGS) entry which is preliminary data.</text>
</comment>
<feature type="active site" evidence="4">
    <location>
        <position position="248"/>
    </location>
</feature>
<evidence type="ECO:0000256" key="5">
    <source>
        <dbReference type="PROSITE-ProRule" id="PRU10007"/>
    </source>
</evidence>
<dbReference type="InterPro" id="IPR029510">
    <property type="entry name" value="Ald_DH_CS_GLU"/>
</dbReference>
<dbReference type="PROSITE" id="PS00687">
    <property type="entry name" value="ALDEHYDE_DEHYDR_GLU"/>
    <property type="match status" value="1"/>
</dbReference>
<dbReference type="GO" id="GO:0004029">
    <property type="term" value="F:aldehyde dehydrogenase (NAD+) activity"/>
    <property type="evidence" value="ECO:0007669"/>
    <property type="project" value="TreeGrafter"/>
</dbReference>
<keyword evidence="2 3" id="KW-0560">Oxidoreductase</keyword>
<evidence type="ECO:0000256" key="4">
    <source>
        <dbReference type="PIRSR" id="PIRSR036492-1"/>
    </source>
</evidence>
<evidence type="ECO:0000256" key="2">
    <source>
        <dbReference type="ARBA" id="ARBA00023002"/>
    </source>
</evidence>
<dbReference type="InterPro" id="IPR012394">
    <property type="entry name" value="Aldehyde_DH_NAD(P)"/>
</dbReference>
<dbReference type="EMBL" id="MPUH01000249">
    <property type="protein sequence ID" value="OMJ85066.1"/>
    <property type="molecule type" value="Genomic_DNA"/>
</dbReference>
<dbReference type="Proteomes" id="UP000187209">
    <property type="component" value="Unassembled WGS sequence"/>
</dbReference>
<comment type="similarity">
    <text evidence="1 3 6">Belongs to the aldehyde dehydrogenase family.</text>
</comment>
<dbReference type="InterPro" id="IPR016162">
    <property type="entry name" value="Ald_DH_N"/>
</dbReference>
<protein>
    <recommendedName>
        <fullName evidence="3">Aldehyde dehydrogenase</fullName>
    </recommendedName>
</protein>
<evidence type="ECO:0000313" key="8">
    <source>
        <dbReference type="EMBL" id="OMJ85066.1"/>
    </source>
</evidence>
<dbReference type="AlphaFoldDB" id="A0A1R2C7T5"/>
<evidence type="ECO:0000256" key="6">
    <source>
        <dbReference type="RuleBase" id="RU003345"/>
    </source>
</evidence>
<feature type="domain" description="Aldehyde dehydrogenase" evidence="7">
    <location>
        <begin position="23"/>
        <end position="434"/>
    </location>
</feature>
<dbReference type="Gene3D" id="3.40.309.10">
    <property type="entry name" value="Aldehyde Dehydrogenase, Chain A, domain 2"/>
    <property type="match status" value="1"/>
</dbReference>
<gene>
    <name evidence="8" type="ORF">SteCoe_13722</name>
</gene>
<feature type="active site" evidence="4 5">
    <location>
        <position position="214"/>
    </location>
</feature>
<reference evidence="8 9" key="1">
    <citation type="submission" date="2016-11" db="EMBL/GenBank/DDBJ databases">
        <title>The macronuclear genome of Stentor coeruleus: a giant cell with tiny introns.</title>
        <authorList>
            <person name="Slabodnick M."/>
            <person name="Ruby J.G."/>
            <person name="Reiff S.B."/>
            <person name="Swart E.C."/>
            <person name="Gosai S."/>
            <person name="Prabakaran S."/>
            <person name="Witkowska E."/>
            <person name="Larue G.E."/>
            <person name="Fisher S."/>
            <person name="Freeman R.M."/>
            <person name="Gunawardena J."/>
            <person name="Chu W."/>
            <person name="Stover N.A."/>
            <person name="Gregory B.D."/>
            <person name="Nowacki M."/>
            <person name="Derisi J."/>
            <person name="Roy S.W."/>
            <person name="Marshall W.F."/>
            <person name="Sood P."/>
        </authorList>
    </citation>
    <scope>NUCLEOTIDE SEQUENCE [LARGE SCALE GENOMIC DNA]</scope>
    <source>
        <strain evidence="8">WM001</strain>
    </source>
</reference>
<dbReference type="Gene3D" id="3.40.605.10">
    <property type="entry name" value="Aldehyde Dehydrogenase, Chain A, domain 1"/>
    <property type="match status" value="1"/>
</dbReference>
<evidence type="ECO:0000313" key="9">
    <source>
        <dbReference type="Proteomes" id="UP000187209"/>
    </source>
</evidence>
<dbReference type="FunFam" id="3.40.309.10:FF:000003">
    <property type="entry name" value="Aldehyde dehydrogenase"/>
    <property type="match status" value="1"/>
</dbReference>
<evidence type="ECO:0000256" key="3">
    <source>
        <dbReference type="PIRNR" id="PIRNR036492"/>
    </source>
</evidence>